<dbReference type="Pfam" id="PF00593">
    <property type="entry name" value="TonB_dep_Rec_b-barrel"/>
    <property type="match status" value="1"/>
</dbReference>
<reference evidence="14 15" key="1">
    <citation type="submission" date="2017-09" db="EMBL/GenBank/DDBJ databases">
        <title>Genomics of the genus Arcobacter.</title>
        <authorList>
            <person name="Perez-Cataluna A."/>
            <person name="Figueras M.J."/>
            <person name="Salas-Masso N."/>
        </authorList>
    </citation>
    <scope>NUCLEOTIDE SEQUENCE [LARGE SCALE GENOMIC DNA]</scope>
    <source>
        <strain evidence="14 15">CECT 7834</strain>
    </source>
</reference>
<dbReference type="Proteomes" id="UP000290378">
    <property type="component" value="Unassembled WGS sequence"/>
</dbReference>
<comment type="caution">
    <text evidence="14">The sequence shown here is derived from an EMBL/GenBank/DDBJ whole genome shotgun (WGS) entry which is preliminary data.</text>
</comment>
<evidence type="ECO:0000313" key="15">
    <source>
        <dbReference type="Proteomes" id="UP000290378"/>
    </source>
</evidence>
<keyword evidence="6" id="KW-0732">Signal</keyword>
<dbReference type="InterPro" id="IPR010105">
    <property type="entry name" value="TonB_sidphr_rcpt"/>
</dbReference>
<dbReference type="GO" id="GO:0015891">
    <property type="term" value="P:siderophore transport"/>
    <property type="evidence" value="ECO:0007669"/>
    <property type="project" value="InterPro"/>
</dbReference>
<evidence type="ECO:0000256" key="3">
    <source>
        <dbReference type="ARBA" id="ARBA00022448"/>
    </source>
</evidence>
<dbReference type="InterPro" id="IPR037066">
    <property type="entry name" value="Plug_dom_sf"/>
</dbReference>
<dbReference type="Gene3D" id="2.40.170.20">
    <property type="entry name" value="TonB-dependent receptor, beta-barrel domain"/>
    <property type="match status" value="1"/>
</dbReference>
<comment type="similarity">
    <text evidence="2 12 13">Belongs to the TonB-dependent receptor family.</text>
</comment>
<evidence type="ECO:0000256" key="1">
    <source>
        <dbReference type="ARBA" id="ARBA00004571"/>
    </source>
</evidence>
<keyword evidence="5 12" id="KW-0812">Transmembrane</keyword>
<organism evidence="14 15">
    <name type="scientific">Arcobacter cloacae</name>
    <dbReference type="NCBI Taxonomy" id="1054034"/>
    <lineage>
        <taxon>Bacteria</taxon>
        <taxon>Pseudomonadati</taxon>
        <taxon>Campylobacterota</taxon>
        <taxon>Epsilonproteobacteria</taxon>
        <taxon>Campylobacterales</taxon>
        <taxon>Arcobacteraceae</taxon>
        <taxon>Arcobacter</taxon>
    </lineage>
</organism>
<evidence type="ECO:0000256" key="13">
    <source>
        <dbReference type="RuleBase" id="RU003357"/>
    </source>
</evidence>
<dbReference type="InterPro" id="IPR036942">
    <property type="entry name" value="Beta-barrel_TonB_sf"/>
</dbReference>
<keyword evidence="8 13" id="KW-0798">TonB box</keyword>
<dbReference type="GO" id="GO:0009279">
    <property type="term" value="C:cell outer membrane"/>
    <property type="evidence" value="ECO:0007669"/>
    <property type="project" value="UniProtKB-SubCell"/>
</dbReference>
<comment type="subcellular location">
    <subcellularLocation>
        <location evidence="1 12">Cell outer membrane</location>
        <topology evidence="1 12">Multi-pass membrane protein</topology>
    </subcellularLocation>
</comment>
<dbReference type="RefSeq" id="WP_129013763.1">
    <property type="nucleotide sequence ID" value="NZ_CBCSEI010000010.1"/>
</dbReference>
<evidence type="ECO:0000256" key="12">
    <source>
        <dbReference type="PROSITE-ProRule" id="PRU01360"/>
    </source>
</evidence>
<dbReference type="FunFam" id="2.170.130.10:FF:000001">
    <property type="entry name" value="Catecholate siderophore TonB-dependent receptor"/>
    <property type="match status" value="1"/>
</dbReference>
<protein>
    <submittedName>
        <fullName evidence="14">TonB-dependent siderophore receptor</fullName>
    </submittedName>
</protein>
<dbReference type="InterPro" id="IPR012910">
    <property type="entry name" value="Plug_dom"/>
</dbReference>
<keyword evidence="9 12" id="KW-0472">Membrane</keyword>
<keyword evidence="10 14" id="KW-0675">Receptor</keyword>
<dbReference type="PANTHER" id="PTHR32552:SF90">
    <property type="entry name" value="METAL-PSEUDOPALINE RECEPTOR CNTO"/>
    <property type="match status" value="1"/>
</dbReference>
<evidence type="ECO:0000256" key="2">
    <source>
        <dbReference type="ARBA" id="ARBA00009810"/>
    </source>
</evidence>
<evidence type="ECO:0000256" key="5">
    <source>
        <dbReference type="ARBA" id="ARBA00022692"/>
    </source>
</evidence>
<evidence type="ECO:0000256" key="6">
    <source>
        <dbReference type="ARBA" id="ARBA00022729"/>
    </source>
</evidence>
<keyword evidence="3 12" id="KW-0813">Transport</keyword>
<evidence type="ECO:0000256" key="10">
    <source>
        <dbReference type="ARBA" id="ARBA00023170"/>
    </source>
</evidence>
<keyword evidence="7" id="KW-0406">Ion transport</keyword>
<evidence type="ECO:0000256" key="4">
    <source>
        <dbReference type="ARBA" id="ARBA00022452"/>
    </source>
</evidence>
<evidence type="ECO:0000256" key="7">
    <source>
        <dbReference type="ARBA" id="ARBA00023065"/>
    </source>
</evidence>
<evidence type="ECO:0000256" key="9">
    <source>
        <dbReference type="ARBA" id="ARBA00023136"/>
    </source>
</evidence>
<name>A0A6M8NRG3_9BACT</name>
<dbReference type="AlphaFoldDB" id="A0A6M8NRG3"/>
<dbReference type="InterPro" id="IPR000531">
    <property type="entry name" value="Beta-barrel_TonB"/>
</dbReference>
<dbReference type="CDD" id="cd01347">
    <property type="entry name" value="ligand_gated_channel"/>
    <property type="match status" value="1"/>
</dbReference>
<dbReference type="InterPro" id="IPR039426">
    <property type="entry name" value="TonB-dep_rcpt-like"/>
</dbReference>
<dbReference type="Pfam" id="PF07715">
    <property type="entry name" value="Plug"/>
    <property type="match status" value="1"/>
</dbReference>
<dbReference type="GO" id="GO:0015344">
    <property type="term" value="F:siderophore uptake transmembrane transporter activity"/>
    <property type="evidence" value="ECO:0007669"/>
    <property type="project" value="TreeGrafter"/>
</dbReference>
<keyword evidence="15" id="KW-1185">Reference proteome</keyword>
<dbReference type="PROSITE" id="PS52016">
    <property type="entry name" value="TONB_DEPENDENT_REC_3"/>
    <property type="match status" value="1"/>
</dbReference>
<dbReference type="SUPFAM" id="SSF56935">
    <property type="entry name" value="Porins"/>
    <property type="match status" value="1"/>
</dbReference>
<proteinExistence type="inferred from homology"/>
<dbReference type="PANTHER" id="PTHR32552">
    <property type="entry name" value="FERRICHROME IRON RECEPTOR-RELATED"/>
    <property type="match status" value="1"/>
</dbReference>
<keyword evidence="4 12" id="KW-1134">Transmembrane beta strand</keyword>
<sequence>MKKKAIFCVLATSIILPSQVLSSQNDKTTLSPITIENNLSETTGEYSYYKTKSYSATKTDTPLKEVPQSVQIVNKEIIQDTNSVTLSDTLVYVSGTSYQNNFGGMWDNFSIRGFSGHENTGMSLLKNGFSDNRGYNAPRDTANIESVEFLKGPSGSLYGNSEPGGTINIVTKQPKFDPEYSIESSLGSENFYRVSSDLTGPINESLAFRLNVAKEKKDSFRDYIKSDRTVIAPSLLWSISDNSFLTYFGEYIEQKAPLDRGIIAINGNKNAISNKTFFGNPNDGDMKLENYTHQLKLEHYFSDSWSGNAGIAYKNNSLKGTASEVRPFLNVTTDSVLLRTRYRDYNSNDLAFQGDIKNVSTFADIKNTLLLGTELYKFEADTKMNNLNNSVRISNIYSNPTYTTLLTGRGNLITDRNEEQKSLALFAQDEIEIGNFRFLTGVRYDKIEMDTINNLNKKTLTQNDYAVSPRVGVTYILNPEWALYATSGKSFRPNSGVDINGNTFEAEEGISLETGIKFESLDKKIGATLAVYQINKNNVLTGTDPNGTYSVAAGEVESKGVEFDINGKITDNIKINLNYAYTNAEVTKDEGGVIDYLTGSIVNLKGKSLSNVPMHSGGLLAMWEDNISIDSSYGLGAGISYVGKREGNYINSFDLSSYTTTKLISYWKMDKNITFKLNIDNLFDKEYIISSYDRSWLTPGDPRSFKLTMNYKF</sequence>
<accession>A0A6M8NRG3</accession>
<dbReference type="EMBL" id="NXII01000010">
    <property type="protein sequence ID" value="RXI40438.1"/>
    <property type="molecule type" value="Genomic_DNA"/>
</dbReference>
<dbReference type="Gene3D" id="2.170.130.10">
    <property type="entry name" value="TonB-dependent receptor, plug domain"/>
    <property type="match status" value="1"/>
</dbReference>
<keyword evidence="11 12" id="KW-0998">Cell outer membrane</keyword>
<dbReference type="GO" id="GO:0038023">
    <property type="term" value="F:signaling receptor activity"/>
    <property type="evidence" value="ECO:0007669"/>
    <property type="project" value="InterPro"/>
</dbReference>
<evidence type="ECO:0000256" key="11">
    <source>
        <dbReference type="ARBA" id="ARBA00023237"/>
    </source>
</evidence>
<evidence type="ECO:0000256" key="8">
    <source>
        <dbReference type="ARBA" id="ARBA00023077"/>
    </source>
</evidence>
<evidence type="ECO:0000313" key="14">
    <source>
        <dbReference type="EMBL" id="RXI40438.1"/>
    </source>
</evidence>
<dbReference type="NCBIfam" id="TIGR01783">
    <property type="entry name" value="TonB-siderophor"/>
    <property type="match status" value="1"/>
</dbReference>
<gene>
    <name evidence="14" type="ORF">CP963_08590</name>
</gene>